<evidence type="ECO:0000256" key="1">
    <source>
        <dbReference type="SAM" id="SignalP"/>
    </source>
</evidence>
<comment type="caution">
    <text evidence="4">The sequence shown here is derived from an EMBL/GenBank/DDBJ whole genome shotgun (WGS) entry which is preliminary data.</text>
</comment>
<reference evidence="4 5" key="1">
    <citation type="submission" date="2017-01" db="EMBL/GenBank/DDBJ databases">
        <title>Draft genome sequence of Pseudomonas pachastrellae type strain CCUG 46540T from a deep sea.</title>
        <authorList>
            <person name="Gomila M."/>
            <person name="Mulet M."/>
            <person name="Lalucat J."/>
            <person name="Garcia-Valdes E."/>
        </authorList>
    </citation>
    <scope>NUCLEOTIDE SEQUENCE [LARGE SCALE GENOMIC DNA]</scope>
    <source>
        <strain evidence="4 5">CCUG 46540</strain>
    </source>
</reference>
<accession>A0A1S8DAL4</accession>
<name>A0A1S8DAL4_9GAMM</name>
<dbReference type="Gene3D" id="3.10.560.10">
    <property type="entry name" value="Outer membrane lipoprotein wza domain like"/>
    <property type="match status" value="1"/>
</dbReference>
<feature type="domain" description="Capsule biosynthesis GfcC-like N-terminal" evidence="3">
    <location>
        <begin position="35"/>
        <end position="136"/>
    </location>
</feature>
<dbReference type="InterPro" id="IPR046459">
    <property type="entry name" value="Caps_syn_GfcC_N"/>
</dbReference>
<evidence type="ECO:0000313" key="5">
    <source>
        <dbReference type="Proteomes" id="UP000242847"/>
    </source>
</evidence>
<gene>
    <name evidence="4" type="ORF">BXT89_17760</name>
</gene>
<dbReference type="InterPro" id="IPR010425">
    <property type="entry name" value="Caps_synth_GfcC-like_C"/>
</dbReference>
<keyword evidence="1" id="KW-0732">Signal</keyword>
<evidence type="ECO:0000259" key="2">
    <source>
        <dbReference type="Pfam" id="PF06251"/>
    </source>
</evidence>
<dbReference type="EMBL" id="MUBC01000069">
    <property type="protein sequence ID" value="ONM42478.1"/>
    <property type="molecule type" value="Genomic_DNA"/>
</dbReference>
<dbReference type="RefSeq" id="WP_083729300.1">
    <property type="nucleotide sequence ID" value="NZ_FOUD01000020.1"/>
</dbReference>
<keyword evidence="5" id="KW-1185">Reference proteome</keyword>
<feature type="chain" id="PRO_5010563531" evidence="1">
    <location>
        <begin position="20"/>
        <end position="256"/>
    </location>
</feature>
<dbReference type="OrthoDB" id="6999256at2"/>
<protein>
    <submittedName>
        <fullName evidence="4">Uncharacterized protein</fullName>
    </submittedName>
</protein>
<evidence type="ECO:0000313" key="4">
    <source>
        <dbReference type="EMBL" id="ONM42478.1"/>
    </source>
</evidence>
<dbReference type="Pfam" id="PF06251">
    <property type="entry name" value="Caps_syn_GfcC_C"/>
    <property type="match status" value="1"/>
</dbReference>
<dbReference type="Proteomes" id="UP000242847">
    <property type="component" value="Unassembled WGS sequence"/>
</dbReference>
<evidence type="ECO:0000259" key="3">
    <source>
        <dbReference type="Pfam" id="PF20616"/>
    </source>
</evidence>
<proteinExistence type="predicted"/>
<dbReference type="AlphaFoldDB" id="A0A1S8DAL4"/>
<sequence length="256" mass="27619">MIVRLLIAALLLHPALLAAAPVFSVNGAVAQPGTYNWQPGVRLLDASVTAQVSPNAWYMGATLQRESAKLEQRKLKVGLLFDLRSAKVRSRLAGAPEAQTLIERLIAQVEGMPVTGRIPAEMNPLKQRLVRFNPLLEAGDKINYALRPNSITVTGAVQADCKLTYSYATSLYDYLAACPAHRLASADTLYLIQPDGAVEQLGSGHWNQQDAPVAVGATLFVPIDAAALTADDEPETFNDDMAAFIATQTPAQERVR</sequence>
<dbReference type="STRING" id="254161.SAMN05216256_1206"/>
<dbReference type="Pfam" id="PF20616">
    <property type="entry name" value="Caps_syn_GfcC_N"/>
    <property type="match status" value="1"/>
</dbReference>
<feature type="domain" description="Capsule biosynthesis GfcC-like C-terminal" evidence="2">
    <location>
        <begin position="166"/>
        <end position="248"/>
    </location>
</feature>
<organism evidence="4 5">
    <name type="scientific">Halopseudomonas pachastrellae</name>
    <dbReference type="NCBI Taxonomy" id="254161"/>
    <lineage>
        <taxon>Bacteria</taxon>
        <taxon>Pseudomonadati</taxon>
        <taxon>Pseudomonadota</taxon>
        <taxon>Gammaproteobacteria</taxon>
        <taxon>Pseudomonadales</taxon>
        <taxon>Pseudomonadaceae</taxon>
        <taxon>Halopseudomonas</taxon>
    </lineage>
</organism>
<feature type="signal peptide" evidence="1">
    <location>
        <begin position="1"/>
        <end position="19"/>
    </location>
</feature>